<keyword evidence="1" id="KW-0472">Membrane</keyword>
<keyword evidence="1" id="KW-1133">Transmembrane helix</keyword>
<keyword evidence="3" id="KW-1185">Reference proteome</keyword>
<dbReference type="EMBL" id="CP136051">
    <property type="protein sequence ID" value="WOK07425.1"/>
    <property type="molecule type" value="Genomic_DNA"/>
</dbReference>
<protein>
    <submittedName>
        <fullName evidence="2">Uncharacterized protein</fullName>
    </submittedName>
</protein>
<gene>
    <name evidence="2" type="ORF">RT717_02160</name>
</gene>
<reference evidence="2 3" key="1">
    <citation type="journal article" date="2023" name="Microbiol. Resour. Announc.">
        <title>Complete Genome Sequence of Imperialibacter roseus strain P4T.</title>
        <authorList>
            <person name="Tizabi D.R."/>
            <person name="Bachvaroff T."/>
            <person name="Hill R.T."/>
        </authorList>
    </citation>
    <scope>NUCLEOTIDE SEQUENCE [LARGE SCALE GENOMIC DNA]</scope>
    <source>
        <strain evidence="2 3">P4T</strain>
    </source>
</reference>
<name>A0ABZ0IQY2_9BACT</name>
<feature type="transmembrane region" description="Helical" evidence="1">
    <location>
        <begin position="36"/>
        <end position="58"/>
    </location>
</feature>
<feature type="transmembrane region" description="Helical" evidence="1">
    <location>
        <begin position="142"/>
        <end position="161"/>
    </location>
</feature>
<sequence length="584" mass="66649">MKFPIVFRIYAVLNLLIFFGLALQSVLVFLQPGFATFWWALASCFTCVWFLISSLMWMTGSTKSYTMLHLTATVGLLYSASILYQGLAVLNDIGKDGFLIMFAYALLFFVYALLIFSTMLFKSVKAWANDIDTTPKPKFDGVLVGLFVGLAIFVSAGYIYANNAVTRELYIDSANSAAGPIDGYTIVHLNALTEFDGFRLSTEGNSPGKVVAYFADKYEAVGIGDCFRSDTVTLVNRDGYLYASFPPVWAKKMIFVQDEVAVNAYELYLIRKVPFFDNDRNTERFVLRNSDPVPQLYAGDNQVYEDEYYEEEYYDGDDMAEAPAMEFYEETGPITLDEAHRTRFLTSMLDWFVAVILPGEESFYFNTSPEELTINGTTMGVYAHFATLFRSSLPDGARQYLKAEDANADSYSLQRAVSEASGFNLYQTTGDLNDLPFSRLNPNFVSWMGNNLVPEPNQQFFGEEAGKIYRVSFRRMVWMLATSYEYLSDGNKWESEALAYKNAMQSEGFYGPGYLYDRYATQDLKNSVFSKYYEEFPTNNNDYYYFTEEIAIGFWLRRRLDGTDDEMSQFLTKILEKLDSYTWG</sequence>
<organism evidence="2 3">
    <name type="scientific">Imperialibacter roseus</name>
    <dbReference type="NCBI Taxonomy" id="1324217"/>
    <lineage>
        <taxon>Bacteria</taxon>
        <taxon>Pseudomonadati</taxon>
        <taxon>Bacteroidota</taxon>
        <taxon>Cytophagia</taxon>
        <taxon>Cytophagales</taxon>
        <taxon>Flammeovirgaceae</taxon>
        <taxon>Imperialibacter</taxon>
    </lineage>
</organism>
<dbReference type="Proteomes" id="UP001302349">
    <property type="component" value="Chromosome"/>
</dbReference>
<evidence type="ECO:0000313" key="3">
    <source>
        <dbReference type="Proteomes" id="UP001302349"/>
    </source>
</evidence>
<evidence type="ECO:0000313" key="2">
    <source>
        <dbReference type="EMBL" id="WOK07425.1"/>
    </source>
</evidence>
<feature type="transmembrane region" description="Helical" evidence="1">
    <location>
        <begin position="7"/>
        <end position="30"/>
    </location>
</feature>
<accession>A0ABZ0IQY2</accession>
<evidence type="ECO:0000256" key="1">
    <source>
        <dbReference type="SAM" id="Phobius"/>
    </source>
</evidence>
<feature type="transmembrane region" description="Helical" evidence="1">
    <location>
        <begin position="65"/>
        <end position="86"/>
    </location>
</feature>
<dbReference type="RefSeq" id="WP_317490103.1">
    <property type="nucleotide sequence ID" value="NZ_CP136051.1"/>
</dbReference>
<feature type="transmembrane region" description="Helical" evidence="1">
    <location>
        <begin position="98"/>
        <end position="121"/>
    </location>
</feature>
<proteinExistence type="predicted"/>
<keyword evidence="1" id="KW-0812">Transmembrane</keyword>